<accession>A0AAV6RLL8</accession>
<gene>
    <name evidence="1" type="ORF">JOB18_000480</name>
</gene>
<keyword evidence="2" id="KW-1185">Reference proteome</keyword>
<organism evidence="1 2">
    <name type="scientific">Solea senegalensis</name>
    <name type="common">Senegalese sole</name>
    <dbReference type="NCBI Taxonomy" id="28829"/>
    <lineage>
        <taxon>Eukaryota</taxon>
        <taxon>Metazoa</taxon>
        <taxon>Chordata</taxon>
        <taxon>Craniata</taxon>
        <taxon>Vertebrata</taxon>
        <taxon>Euteleostomi</taxon>
        <taxon>Actinopterygii</taxon>
        <taxon>Neopterygii</taxon>
        <taxon>Teleostei</taxon>
        <taxon>Neoteleostei</taxon>
        <taxon>Acanthomorphata</taxon>
        <taxon>Carangaria</taxon>
        <taxon>Pleuronectiformes</taxon>
        <taxon>Pleuronectoidei</taxon>
        <taxon>Soleidae</taxon>
        <taxon>Solea</taxon>
    </lineage>
</organism>
<evidence type="ECO:0008006" key="3">
    <source>
        <dbReference type="Google" id="ProtNLM"/>
    </source>
</evidence>
<protein>
    <recommendedName>
        <fullName evidence="3">Protein CCSMST1</fullName>
    </recommendedName>
</protein>
<evidence type="ECO:0000313" key="1">
    <source>
        <dbReference type="EMBL" id="KAG7506258.1"/>
    </source>
</evidence>
<dbReference type="InterPro" id="IPR029160">
    <property type="entry name" value="UQCC4"/>
</dbReference>
<evidence type="ECO:0000313" key="2">
    <source>
        <dbReference type="Proteomes" id="UP000693946"/>
    </source>
</evidence>
<sequence length="140" mass="15560">MFAIGGRVFTGLTQVSFSRGSFIPDCGVRLNSVRLLALSFRRAATSKQPTDEEEKNEPVKFSTSKAGTWKVDQSMGSKYGQPLFKVLTVSLLSLSFISWCVLREKTAIDGKLETQLYEHVPGLLSDQQTKEVNSKRSNSH</sequence>
<reference evidence="1 2" key="1">
    <citation type="journal article" date="2021" name="Sci. Rep.">
        <title>Chromosome anchoring in Senegalese sole (Solea senegalensis) reveals sex-associated markers and genome rearrangements in flatfish.</title>
        <authorList>
            <person name="Guerrero-Cozar I."/>
            <person name="Gomez-Garrido J."/>
            <person name="Berbel C."/>
            <person name="Martinez-Blanch J.F."/>
            <person name="Alioto T."/>
            <person name="Claros M.G."/>
            <person name="Gagnaire P.A."/>
            <person name="Manchado M."/>
        </authorList>
    </citation>
    <scope>NUCLEOTIDE SEQUENCE [LARGE SCALE GENOMIC DNA]</scope>
    <source>
        <strain evidence="1">Sse05_10M</strain>
    </source>
</reference>
<dbReference type="PANTHER" id="PTHR35268">
    <property type="entry name" value="PROTEIN CCSMST1"/>
    <property type="match status" value="1"/>
</dbReference>
<comment type="caution">
    <text evidence="1">The sequence shown here is derived from an EMBL/GenBank/DDBJ whole genome shotgun (WGS) entry which is preliminary data.</text>
</comment>
<dbReference type="AlphaFoldDB" id="A0AAV6RLL8"/>
<proteinExistence type="predicted"/>
<name>A0AAV6RLL8_SOLSE</name>
<dbReference type="Pfam" id="PF15013">
    <property type="entry name" value="CCSMST1"/>
    <property type="match status" value="1"/>
</dbReference>
<dbReference type="Proteomes" id="UP000693946">
    <property type="component" value="Linkage Group LG18"/>
</dbReference>
<dbReference type="EMBL" id="JAGKHQ010000010">
    <property type="protein sequence ID" value="KAG7506258.1"/>
    <property type="molecule type" value="Genomic_DNA"/>
</dbReference>
<dbReference type="PANTHER" id="PTHR35268:SF1">
    <property type="entry name" value="UBIQUINOL-CYTOCHROME-C REDUCTASE COMPLEX ASSEMBLY FACTOR 4"/>
    <property type="match status" value="1"/>
</dbReference>